<dbReference type="InterPro" id="IPR012312">
    <property type="entry name" value="Hemerythrin-like"/>
</dbReference>
<dbReference type="Pfam" id="PF01814">
    <property type="entry name" value="Hemerythrin"/>
    <property type="match status" value="1"/>
</dbReference>
<evidence type="ECO:0000313" key="3">
    <source>
        <dbReference type="Proteomes" id="UP000244173"/>
    </source>
</evidence>
<organism evidence="2 3">
    <name type="scientific">Microvirgula aerodenitrificans</name>
    <dbReference type="NCBI Taxonomy" id="57480"/>
    <lineage>
        <taxon>Bacteria</taxon>
        <taxon>Pseudomonadati</taxon>
        <taxon>Pseudomonadota</taxon>
        <taxon>Betaproteobacteria</taxon>
        <taxon>Neisseriales</taxon>
        <taxon>Aquaspirillaceae</taxon>
        <taxon>Microvirgula</taxon>
    </lineage>
</organism>
<evidence type="ECO:0000259" key="1">
    <source>
        <dbReference type="Pfam" id="PF01814"/>
    </source>
</evidence>
<dbReference type="AlphaFoldDB" id="A0A2S0P993"/>
<accession>A0A2S0P993</accession>
<dbReference type="KEGG" id="maer:DAI18_07530"/>
<feature type="domain" description="Hemerythrin-like" evidence="1">
    <location>
        <begin position="17"/>
        <end position="150"/>
    </location>
</feature>
<dbReference type="CDD" id="cd12108">
    <property type="entry name" value="Hr-like"/>
    <property type="match status" value="1"/>
</dbReference>
<keyword evidence="3" id="KW-1185">Reference proteome</keyword>
<name>A0A2S0P993_9NEIS</name>
<dbReference type="Proteomes" id="UP000244173">
    <property type="component" value="Chromosome"/>
</dbReference>
<dbReference type="RefSeq" id="WP_107889062.1">
    <property type="nucleotide sequence ID" value="NZ_CP028519.1"/>
</dbReference>
<gene>
    <name evidence="2" type="ORF">DAI18_07530</name>
</gene>
<protein>
    <submittedName>
        <fullName evidence="2">Cation-binding protein</fullName>
    </submittedName>
</protein>
<dbReference type="Gene3D" id="1.20.120.520">
    <property type="entry name" value="nmb1532 protein domain like"/>
    <property type="match status" value="1"/>
</dbReference>
<proteinExistence type="predicted"/>
<dbReference type="EMBL" id="CP028519">
    <property type="protein sequence ID" value="AVY93911.1"/>
    <property type="molecule type" value="Genomic_DNA"/>
</dbReference>
<reference evidence="2 3" key="1">
    <citation type="submission" date="2018-04" db="EMBL/GenBank/DDBJ databases">
        <title>Denitrifier Microvirgula.</title>
        <authorList>
            <person name="Anderson E."/>
            <person name="Jang J."/>
            <person name="Ishii S."/>
        </authorList>
    </citation>
    <scope>NUCLEOTIDE SEQUENCE [LARGE SCALE GENOMIC DNA]</scope>
    <source>
        <strain evidence="2 3">BE2.4</strain>
    </source>
</reference>
<dbReference type="STRING" id="1122240.GCA_000620105_02435"/>
<evidence type="ECO:0000313" key="2">
    <source>
        <dbReference type="EMBL" id="AVY93911.1"/>
    </source>
</evidence>
<dbReference type="OrthoDB" id="9780392at2"/>
<sequence length="173" mass="18690">MQPEEPFAAPAPSFAAPLDMLHACHDKVRRFAGWLDALPAWLEQHGCNDGAVSAAQGILRYFDIAGPLHHDDEERDLFPLLLARDPSLADEIAALKAEHRAFAGLWAQLKPQLEAVAARQSATLDAALAHAFAGRYREHAAREEGGVFAQAAVLLSAAELAAIGEPMQARRRA</sequence>